<evidence type="ECO:0000313" key="1">
    <source>
        <dbReference type="EMBL" id="KAH7669676.1"/>
    </source>
</evidence>
<proteinExistence type="predicted"/>
<organism evidence="1 2">
    <name type="scientific">Dioscorea alata</name>
    <name type="common">Purple yam</name>
    <dbReference type="NCBI Taxonomy" id="55571"/>
    <lineage>
        <taxon>Eukaryota</taxon>
        <taxon>Viridiplantae</taxon>
        <taxon>Streptophyta</taxon>
        <taxon>Embryophyta</taxon>
        <taxon>Tracheophyta</taxon>
        <taxon>Spermatophyta</taxon>
        <taxon>Magnoliopsida</taxon>
        <taxon>Liliopsida</taxon>
        <taxon>Dioscoreales</taxon>
        <taxon>Dioscoreaceae</taxon>
        <taxon>Dioscorea</taxon>
    </lineage>
</organism>
<name>A0ACB7V848_DIOAL</name>
<dbReference type="EMBL" id="CM037021">
    <property type="protein sequence ID" value="KAH7669676.1"/>
    <property type="molecule type" value="Genomic_DNA"/>
</dbReference>
<accession>A0ACB7V848</accession>
<comment type="caution">
    <text evidence="1">The sequence shown here is derived from an EMBL/GenBank/DDBJ whole genome shotgun (WGS) entry which is preliminary data.</text>
</comment>
<reference evidence="2" key="1">
    <citation type="journal article" date="2022" name="Nat. Commun.">
        <title>Chromosome evolution and the genetic basis of agronomically important traits in greater yam.</title>
        <authorList>
            <person name="Bredeson J.V."/>
            <person name="Lyons J.B."/>
            <person name="Oniyinde I.O."/>
            <person name="Okereke N.R."/>
            <person name="Kolade O."/>
            <person name="Nnabue I."/>
            <person name="Nwadili C.O."/>
            <person name="Hribova E."/>
            <person name="Parker M."/>
            <person name="Nwogha J."/>
            <person name="Shu S."/>
            <person name="Carlson J."/>
            <person name="Kariba R."/>
            <person name="Muthemba S."/>
            <person name="Knop K."/>
            <person name="Barton G.J."/>
            <person name="Sherwood A.V."/>
            <person name="Lopez-Montes A."/>
            <person name="Asiedu R."/>
            <person name="Jamnadass R."/>
            <person name="Muchugi A."/>
            <person name="Goodstein D."/>
            <person name="Egesi C.N."/>
            <person name="Featherston J."/>
            <person name="Asfaw A."/>
            <person name="Simpson G.G."/>
            <person name="Dolezel J."/>
            <person name="Hendre P.S."/>
            <person name="Van Deynze A."/>
            <person name="Kumar P.L."/>
            <person name="Obidiegwu J.E."/>
            <person name="Bhattacharjee R."/>
            <person name="Rokhsar D.S."/>
        </authorList>
    </citation>
    <scope>NUCLEOTIDE SEQUENCE [LARGE SCALE GENOMIC DNA]</scope>
    <source>
        <strain evidence="2">cv. TDa95/00328</strain>
    </source>
</reference>
<evidence type="ECO:0000313" key="2">
    <source>
        <dbReference type="Proteomes" id="UP000827976"/>
    </source>
</evidence>
<dbReference type="Proteomes" id="UP000827976">
    <property type="component" value="Chromosome 11"/>
</dbReference>
<sequence length="630" mass="69636">MRTSDLGQECTKMQQIPSLVSLCVRAVAMEIIDGGHFEGVVELPDELLDSLMMNLPPLALQGLHEQYVCSSRAFHSKSINGGNKRQRFDAKYEGFDGVWKALFKERWPENFKRVELINKVDGARSSIDHENDWQQLYWETHLQNCLDEAAERAMLPAFDGHIGELSVSDSILNSIGYSATKADSCSKLQTLWFHCNKFGCYARCLRLSNVLCVPEISGLLGTSNLRALVFRSIKCKSHVDGVCDLLRQNRDTLKSLEFVHCRFSSTSFSQICSCIFSEAEPHGIKSFSIKSSCVADSKKSSLPADFVSFLSSGRSLESIHLSDTSIGSKCAKWILDTLLKSSLNLITLEISDNDIRGWLSKVDRRSGECPSLLGPKLSLKSLSILNLRGCNLCQDDAEDLNYVLIHMPNLTSLDLSDNPLEDEGIRSLIPYFVKAFEKTSPISDVNLQNCSLSCKGVTEFLESSQTLREPLNSLSVAENNLSSSVAAPLAIFLGSPGVKALNIEAIGLEPLGFQELEEKMPKDVPLVRINISKNRGGSDCASFISKLIMQAPDLVVVDAGYNFILPEALMTVHDALNHSTRKLRRLDLTGNIRLSHSVYASKLLEYHVHGKPIVIIPSGLPSSVPYDDDP</sequence>
<protein>
    <submittedName>
        <fullName evidence="1">Ran GTPase-activating protein</fullName>
    </submittedName>
</protein>
<gene>
    <name evidence="1" type="ORF">IHE45_11G094300</name>
</gene>
<keyword evidence="2" id="KW-1185">Reference proteome</keyword>